<dbReference type="Gene3D" id="3.30.1050.10">
    <property type="entry name" value="SCP2 sterol-binding domain"/>
    <property type="match status" value="1"/>
</dbReference>
<feature type="domain" description="SCP2" evidence="1">
    <location>
        <begin position="14"/>
        <end position="103"/>
    </location>
</feature>
<reference evidence="2 3" key="1">
    <citation type="submission" date="2024-08" db="EMBL/GenBank/DDBJ databases">
        <title>Two novel Cytobacillus novel species.</title>
        <authorList>
            <person name="Liu G."/>
        </authorList>
    </citation>
    <scope>NUCLEOTIDE SEQUENCE [LARGE SCALE GENOMIC DNA]</scope>
    <source>
        <strain evidence="2 3">FJAT-54145</strain>
    </source>
</reference>
<proteinExistence type="predicted"/>
<organism evidence="2 3">
    <name type="scientific">Cytobacillus spartinae</name>
    <dbReference type="NCBI Taxonomy" id="3299023"/>
    <lineage>
        <taxon>Bacteria</taxon>
        <taxon>Bacillati</taxon>
        <taxon>Bacillota</taxon>
        <taxon>Bacilli</taxon>
        <taxon>Bacillales</taxon>
        <taxon>Bacillaceae</taxon>
        <taxon>Cytobacillus</taxon>
    </lineage>
</organism>
<dbReference type="SUPFAM" id="SSF55718">
    <property type="entry name" value="SCP-like"/>
    <property type="match status" value="1"/>
</dbReference>
<evidence type="ECO:0000313" key="2">
    <source>
        <dbReference type="EMBL" id="MFE8702314.1"/>
    </source>
</evidence>
<evidence type="ECO:0000259" key="1">
    <source>
        <dbReference type="Pfam" id="PF02036"/>
    </source>
</evidence>
<sequence length="116" mass="13282">MKDHFLAFVQEANNRGHLARFFEGVSIQLAINTDKEVFYLSIQDGVIECRDHIDHESAVSITGEDKHISALLMGEIRLREAIDLGNLHVNTNFRTTLYLETLFLLSKPYEKISYAN</sequence>
<dbReference type="InterPro" id="IPR003033">
    <property type="entry name" value="SCP2_sterol-bd_dom"/>
</dbReference>
<accession>A0ABW6KDK0</accession>
<keyword evidence="3" id="KW-1185">Reference proteome</keyword>
<evidence type="ECO:0000313" key="3">
    <source>
        <dbReference type="Proteomes" id="UP001601059"/>
    </source>
</evidence>
<dbReference type="Proteomes" id="UP001601059">
    <property type="component" value="Unassembled WGS sequence"/>
</dbReference>
<dbReference type="InterPro" id="IPR036527">
    <property type="entry name" value="SCP2_sterol-bd_dom_sf"/>
</dbReference>
<dbReference type="Pfam" id="PF02036">
    <property type="entry name" value="SCP2"/>
    <property type="match status" value="1"/>
</dbReference>
<dbReference type="EMBL" id="JBIACK010000009">
    <property type="protein sequence ID" value="MFE8702314.1"/>
    <property type="molecule type" value="Genomic_DNA"/>
</dbReference>
<name>A0ABW6KDK0_9BACI</name>
<comment type="caution">
    <text evidence="2">The sequence shown here is derived from an EMBL/GenBank/DDBJ whole genome shotgun (WGS) entry which is preliminary data.</text>
</comment>
<gene>
    <name evidence="2" type="ORF">ACFYKX_17090</name>
</gene>
<protein>
    <submittedName>
        <fullName evidence="2">SCP2 sterol-binding domain-containing protein</fullName>
    </submittedName>
</protein>
<dbReference type="RefSeq" id="WP_389362283.1">
    <property type="nucleotide sequence ID" value="NZ_JBIACK010000009.1"/>
</dbReference>